<keyword evidence="1" id="KW-0326">Glycosidase</keyword>
<proteinExistence type="predicted"/>
<evidence type="ECO:0000313" key="1">
    <source>
        <dbReference type="EMBL" id="MDT0553942.1"/>
    </source>
</evidence>
<dbReference type="RefSeq" id="WP_311594026.1">
    <property type="nucleotide sequence ID" value="NZ_JAVRHV010000006.1"/>
</dbReference>
<organism evidence="1 2">
    <name type="scientific">Urechidicola vernalis</name>
    <dbReference type="NCBI Taxonomy" id="3075600"/>
    <lineage>
        <taxon>Bacteria</taxon>
        <taxon>Pseudomonadati</taxon>
        <taxon>Bacteroidota</taxon>
        <taxon>Flavobacteriia</taxon>
        <taxon>Flavobacteriales</taxon>
        <taxon>Flavobacteriaceae</taxon>
        <taxon>Urechidicola</taxon>
    </lineage>
</organism>
<sequence>MNSILPALRYLMLSALFLNVLVSCKNTKSKIKTNNVLIDSKFTYNNYQATSTDRIISRAGYADKLYGFWLGQCIANWTGLVTEMDKIGNIGDVKTGDFYTRENWDKPDQPSIWGEGVLSNLSENIDFVFRGEDEVWGADDDTDIEYMYQHLLYTHRTGLLTGEQIKDGWLKHMLIEEENFLWVANQKALDLMQKGYVPPATSDPKFTTDSIYDNYYEMIDAQLTTEIFGFYAPARPDFALKMAELPIQTTARKNAQWISEFNVIMYSLAAIRAEKISMKEQIHWMAHNARSHIPNDSYAAKMFDFVKQCYDDGMTWEEARDAVYIRYQVNQEDGYNMTSKNIYCNGCFAGGINFAASIVSLLYGEGDLKETIKIGTLAGWDSDNPTATWGGLLGFMYGKEGVEEAFGRTFSDKFNIHRTRRNFPNGVDNFNNMAKTGVFIVDRVVQDYLGGGIDLEKDVWHVPIQTLESNSTK</sequence>
<comment type="caution">
    <text evidence="1">The sequence shown here is derived from an EMBL/GenBank/DDBJ whole genome shotgun (WGS) entry which is preliminary data.</text>
</comment>
<dbReference type="Pfam" id="PF03747">
    <property type="entry name" value="ADP_ribosyl_GH"/>
    <property type="match status" value="1"/>
</dbReference>
<dbReference type="Gene3D" id="1.10.4080.10">
    <property type="entry name" value="ADP-ribosylation/Crystallin J1"/>
    <property type="match status" value="1"/>
</dbReference>
<dbReference type="InterPro" id="IPR036705">
    <property type="entry name" value="Ribosyl_crysJ1_sf"/>
</dbReference>
<protein>
    <submittedName>
        <fullName evidence="1">ADP-ribosylglycohydrolase family protein</fullName>
        <ecNumber evidence="1">3.2.2.-</ecNumber>
    </submittedName>
</protein>
<accession>A0ABU2Y6V6</accession>
<keyword evidence="1" id="KW-0378">Hydrolase</keyword>
<dbReference type="EMBL" id="JAVRHV010000006">
    <property type="protein sequence ID" value="MDT0553942.1"/>
    <property type="molecule type" value="Genomic_DNA"/>
</dbReference>
<keyword evidence="2" id="KW-1185">Reference proteome</keyword>
<name>A0ABU2Y6V6_9FLAO</name>
<dbReference type="SUPFAM" id="SSF101478">
    <property type="entry name" value="ADP-ribosylglycohydrolase"/>
    <property type="match status" value="1"/>
</dbReference>
<dbReference type="InterPro" id="IPR005502">
    <property type="entry name" value="Ribosyl_crysJ1"/>
</dbReference>
<evidence type="ECO:0000313" key="2">
    <source>
        <dbReference type="Proteomes" id="UP001252186"/>
    </source>
</evidence>
<reference evidence="1 2" key="1">
    <citation type="submission" date="2023-09" db="EMBL/GenBank/DDBJ databases">
        <authorList>
            <person name="Rey-Velasco X."/>
        </authorList>
    </citation>
    <scope>NUCLEOTIDE SEQUENCE [LARGE SCALE GENOMIC DNA]</scope>
    <source>
        <strain evidence="1 2">P050</strain>
    </source>
</reference>
<dbReference type="EC" id="3.2.2.-" evidence="1"/>
<dbReference type="GO" id="GO:0016798">
    <property type="term" value="F:hydrolase activity, acting on glycosyl bonds"/>
    <property type="evidence" value="ECO:0007669"/>
    <property type="project" value="UniProtKB-KW"/>
</dbReference>
<gene>
    <name evidence="1" type="ORF">RM519_11840</name>
</gene>
<dbReference type="Proteomes" id="UP001252186">
    <property type="component" value="Unassembled WGS sequence"/>
</dbReference>